<dbReference type="InterPro" id="IPR043917">
    <property type="entry name" value="DUF5753"/>
</dbReference>
<dbReference type="CDD" id="cd00093">
    <property type="entry name" value="HTH_XRE"/>
    <property type="match status" value="1"/>
</dbReference>
<evidence type="ECO:0000259" key="1">
    <source>
        <dbReference type="PROSITE" id="PS50943"/>
    </source>
</evidence>
<dbReference type="PROSITE" id="PS50943">
    <property type="entry name" value="HTH_CROC1"/>
    <property type="match status" value="1"/>
</dbReference>
<dbReference type="SUPFAM" id="SSF47413">
    <property type="entry name" value="lambda repressor-like DNA-binding domains"/>
    <property type="match status" value="1"/>
</dbReference>
<organism evidence="2 3">
    <name type="scientific">Nocardia jiangxiensis</name>
    <dbReference type="NCBI Taxonomy" id="282685"/>
    <lineage>
        <taxon>Bacteria</taxon>
        <taxon>Bacillati</taxon>
        <taxon>Actinomycetota</taxon>
        <taxon>Actinomycetes</taxon>
        <taxon>Mycobacteriales</taxon>
        <taxon>Nocardiaceae</taxon>
        <taxon>Nocardia</taxon>
    </lineage>
</organism>
<accession>A0ABW6RSI7</accession>
<dbReference type="Proteomes" id="UP001601992">
    <property type="component" value="Unassembled WGS sequence"/>
</dbReference>
<evidence type="ECO:0000313" key="2">
    <source>
        <dbReference type="EMBL" id="MFF3566981.1"/>
    </source>
</evidence>
<dbReference type="Pfam" id="PF19054">
    <property type="entry name" value="DUF5753"/>
    <property type="match status" value="1"/>
</dbReference>
<dbReference type="InterPro" id="IPR010982">
    <property type="entry name" value="Lambda_DNA-bd_dom_sf"/>
</dbReference>
<dbReference type="Gene3D" id="1.10.260.40">
    <property type="entry name" value="lambda repressor-like DNA-binding domains"/>
    <property type="match status" value="1"/>
</dbReference>
<dbReference type="RefSeq" id="WP_387402601.1">
    <property type="nucleotide sequence ID" value="NZ_JBIAQY010000001.1"/>
</dbReference>
<dbReference type="Pfam" id="PF13560">
    <property type="entry name" value="HTH_31"/>
    <property type="match status" value="1"/>
</dbReference>
<reference evidence="2 3" key="1">
    <citation type="submission" date="2024-10" db="EMBL/GenBank/DDBJ databases">
        <title>The Natural Products Discovery Center: Release of the First 8490 Sequenced Strains for Exploring Actinobacteria Biosynthetic Diversity.</title>
        <authorList>
            <person name="Kalkreuter E."/>
            <person name="Kautsar S.A."/>
            <person name="Yang D."/>
            <person name="Bader C.D."/>
            <person name="Teijaro C.N."/>
            <person name="Fluegel L."/>
            <person name="Davis C.M."/>
            <person name="Simpson J.R."/>
            <person name="Lauterbach L."/>
            <person name="Steele A.D."/>
            <person name="Gui C."/>
            <person name="Meng S."/>
            <person name="Li G."/>
            <person name="Viehrig K."/>
            <person name="Ye F."/>
            <person name="Su P."/>
            <person name="Kiefer A.F."/>
            <person name="Nichols A."/>
            <person name="Cepeda A.J."/>
            <person name="Yan W."/>
            <person name="Fan B."/>
            <person name="Jiang Y."/>
            <person name="Adhikari A."/>
            <person name="Zheng C.-J."/>
            <person name="Schuster L."/>
            <person name="Cowan T.M."/>
            <person name="Smanski M.J."/>
            <person name="Chevrette M.G."/>
            <person name="De Carvalho L.P.S."/>
            <person name="Shen B."/>
        </authorList>
    </citation>
    <scope>NUCLEOTIDE SEQUENCE [LARGE SCALE GENOMIC DNA]</scope>
    <source>
        <strain evidence="2 3">NPDC002593</strain>
    </source>
</reference>
<dbReference type="InterPro" id="IPR001387">
    <property type="entry name" value="Cro/C1-type_HTH"/>
</dbReference>
<protein>
    <submittedName>
        <fullName evidence="2">Helix-turn-helix domain-containing protein</fullName>
    </submittedName>
</protein>
<comment type="caution">
    <text evidence="2">The sequence shown here is derived from an EMBL/GenBank/DDBJ whole genome shotgun (WGS) entry which is preliminary data.</text>
</comment>
<feature type="domain" description="HTH cro/C1-type" evidence="1">
    <location>
        <begin position="15"/>
        <end position="70"/>
    </location>
</feature>
<keyword evidence="3" id="KW-1185">Reference proteome</keyword>
<gene>
    <name evidence="2" type="ORF">ACFYXQ_04275</name>
</gene>
<dbReference type="EMBL" id="JBIAQY010000001">
    <property type="protein sequence ID" value="MFF3566981.1"/>
    <property type="molecule type" value="Genomic_DNA"/>
</dbReference>
<dbReference type="SMART" id="SM00530">
    <property type="entry name" value="HTH_XRE"/>
    <property type="match status" value="1"/>
</dbReference>
<evidence type="ECO:0000313" key="3">
    <source>
        <dbReference type="Proteomes" id="UP001601992"/>
    </source>
</evidence>
<proteinExistence type="predicted"/>
<name>A0ABW6RSI7_9NOCA</name>
<sequence length="294" mass="32805">MTGSTLARRSLGRRLRKLREAVKLSQSAASKAVELSPQSIGRLEDGQATRVSSLHINVLCNLYGASDEDRQVLLGLAQEARESSKSGGKWWRAYADEIPADFDHYVALEEAAKTLTTFQITLLPGLLQTADYRRNGIRTVHPQMSTAEVERRVELSARRQERLQDNAFELNAYLPSAVLQHRVGGPAVMARQLQHLLNIQSLPNKAIRIIPQSVGSYIGLHTGTFVLLEFPDVPSTRIQEPPVVYAEGYTGCLYLERDTEIEQYRRALADIRRVALDVGESTGLIARLARECEQ</sequence>